<protein>
    <submittedName>
        <fullName evidence="2">ABC transporter</fullName>
    </submittedName>
</protein>
<gene>
    <name evidence="2" type="ORF">Thert_01807</name>
</gene>
<dbReference type="CDD" id="cd14797">
    <property type="entry name" value="DUF302"/>
    <property type="match status" value="1"/>
</dbReference>
<dbReference type="EMBL" id="CP016893">
    <property type="protein sequence ID" value="AST57795.1"/>
    <property type="molecule type" value="Genomic_DNA"/>
</dbReference>
<dbReference type="InterPro" id="IPR035923">
    <property type="entry name" value="TT1751-like_sf"/>
</dbReference>
<name>A0A223HZR4_THETR</name>
<sequence length="131" mass="14506">MNNIDLDITKEVPYSFDVAIEKVKEALKEVGFGVLVEIDMKETMKKKIGKDMMNYVILGACNPYYAYEVLNIDPMVGLLLPCNVIVYEKEGGNVVVSSIDPEKAIGSTDDDKLKKVASEVADKLKKAVDML</sequence>
<dbReference type="InterPro" id="IPR016796">
    <property type="entry name" value="UCP021774"/>
</dbReference>
<dbReference type="PIRSF" id="PIRSF021774">
    <property type="entry name" value="UCP021774"/>
    <property type="match status" value="1"/>
</dbReference>
<dbReference type="Pfam" id="PF03625">
    <property type="entry name" value="DUF302"/>
    <property type="match status" value="1"/>
</dbReference>
<evidence type="ECO:0000259" key="1">
    <source>
        <dbReference type="Pfam" id="PF03625"/>
    </source>
</evidence>
<dbReference type="Proteomes" id="UP000214975">
    <property type="component" value="Chromosome"/>
</dbReference>
<proteinExistence type="predicted"/>
<dbReference type="RefSeq" id="WP_237268722.1">
    <property type="nucleotide sequence ID" value="NZ_CP016893.1"/>
</dbReference>
<organism evidence="2 3">
    <name type="scientific">Thermoanaerobacterium thermosaccharolyticum</name>
    <name type="common">Clostridium thermosaccharolyticum</name>
    <dbReference type="NCBI Taxonomy" id="1517"/>
    <lineage>
        <taxon>Bacteria</taxon>
        <taxon>Bacillati</taxon>
        <taxon>Bacillota</taxon>
        <taxon>Clostridia</taxon>
        <taxon>Thermoanaerobacterales</taxon>
        <taxon>Thermoanaerobacteraceae</taxon>
        <taxon>Thermoanaerobacterium</taxon>
    </lineage>
</organism>
<feature type="domain" description="DUF302" evidence="1">
    <location>
        <begin position="38"/>
        <end position="101"/>
    </location>
</feature>
<dbReference type="InterPro" id="IPR005180">
    <property type="entry name" value="DUF302"/>
</dbReference>
<evidence type="ECO:0000313" key="3">
    <source>
        <dbReference type="Proteomes" id="UP000214975"/>
    </source>
</evidence>
<dbReference type="SUPFAM" id="SSF103247">
    <property type="entry name" value="TT1751-like"/>
    <property type="match status" value="1"/>
</dbReference>
<evidence type="ECO:0000313" key="2">
    <source>
        <dbReference type="EMBL" id="AST57795.1"/>
    </source>
</evidence>
<accession>A0A223HZR4</accession>
<dbReference type="Gene3D" id="3.30.310.70">
    <property type="entry name" value="TT1751-like domain"/>
    <property type="match status" value="1"/>
</dbReference>
<dbReference type="PANTHER" id="PTHR38342:SF1">
    <property type="entry name" value="SLR5037 PROTEIN"/>
    <property type="match status" value="1"/>
</dbReference>
<reference evidence="2 3" key="1">
    <citation type="submission" date="2016-08" db="EMBL/GenBank/DDBJ databases">
        <title>A novel genetic cassette of butanologenic Thermoanaerobacterium thermosaccharolyticum that directly convert cellulose to butanol.</title>
        <authorList>
            <person name="Li T."/>
            <person name="He J."/>
        </authorList>
    </citation>
    <scope>NUCLEOTIDE SEQUENCE [LARGE SCALE GENOMIC DNA]</scope>
    <source>
        <strain evidence="2 3">TG57</strain>
    </source>
</reference>
<dbReference type="PANTHER" id="PTHR38342">
    <property type="entry name" value="SLR5037 PROTEIN"/>
    <property type="match status" value="1"/>
</dbReference>
<dbReference type="AlphaFoldDB" id="A0A223HZR4"/>